<dbReference type="RefSeq" id="XP_046061839.1">
    <property type="nucleotide sequence ID" value="XM_046204299.1"/>
</dbReference>
<evidence type="ECO:0000313" key="1">
    <source>
        <dbReference type="EMBL" id="KAH3666883.1"/>
    </source>
</evidence>
<name>A0A9P8P7A9_9ASCO</name>
<proteinExistence type="predicted"/>
<keyword evidence="2" id="KW-1185">Reference proteome</keyword>
<accession>A0A9P8P7A9</accession>
<dbReference type="Proteomes" id="UP000769157">
    <property type="component" value="Unassembled WGS sequence"/>
</dbReference>
<evidence type="ECO:0000313" key="2">
    <source>
        <dbReference type="Proteomes" id="UP000769157"/>
    </source>
</evidence>
<sequence>MSLNRKPFTSISVSESLSADLMNSNSRSSVVSLSLLATKIRPLERTDLIRSGQIESIPFGMIRPSRLLVVAKLIASLIERVN</sequence>
<protein>
    <submittedName>
        <fullName evidence="1">Uncharacterized protein</fullName>
    </submittedName>
</protein>
<gene>
    <name evidence="1" type="ORF">OGAPHI_003332</name>
</gene>
<dbReference type="GeneID" id="70235299"/>
<reference evidence="1" key="2">
    <citation type="submission" date="2021-01" db="EMBL/GenBank/DDBJ databases">
        <authorList>
            <person name="Schikora-Tamarit M.A."/>
        </authorList>
    </citation>
    <scope>NUCLEOTIDE SEQUENCE</scope>
    <source>
        <strain evidence="1">CBS6075</strain>
    </source>
</reference>
<reference evidence="1" key="1">
    <citation type="journal article" date="2021" name="Open Biol.">
        <title>Shared evolutionary footprints suggest mitochondrial oxidative damage underlies multiple complex I losses in fungi.</title>
        <authorList>
            <person name="Schikora-Tamarit M.A."/>
            <person name="Marcet-Houben M."/>
            <person name="Nosek J."/>
            <person name="Gabaldon T."/>
        </authorList>
    </citation>
    <scope>NUCLEOTIDE SEQUENCE</scope>
    <source>
        <strain evidence="1">CBS6075</strain>
    </source>
</reference>
<comment type="caution">
    <text evidence="1">The sequence shown here is derived from an EMBL/GenBank/DDBJ whole genome shotgun (WGS) entry which is preliminary data.</text>
</comment>
<dbReference type="EMBL" id="JAEUBE010000199">
    <property type="protein sequence ID" value="KAH3666883.1"/>
    <property type="molecule type" value="Genomic_DNA"/>
</dbReference>
<organism evidence="1 2">
    <name type="scientific">Ogataea philodendri</name>
    <dbReference type="NCBI Taxonomy" id="1378263"/>
    <lineage>
        <taxon>Eukaryota</taxon>
        <taxon>Fungi</taxon>
        <taxon>Dikarya</taxon>
        <taxon>Ascomycota</taxon>
        <taxon>Saccharomycotina</taxon>
        <taxon>Pichiomycetes</taxon>
        <taxon>Pichiales</taxon>
        <taxon>Pichiaceae</taxon>
        <taxon>Ogataea</taxon>
    </lineage>
</organism>
<dbReference type="AlphaFoldDB" id="A0A9P8P7A9"/>